<dbReference type="InterPro" id="IPR027417">
    <property type="entry name" value="P-loop_NTPase"/>
</dbReference>
<dbReference type="RefSeq" id="WP_101826669.1">
    <property type="nucleotide sequence ID" value="NZ_PJZH01000031.1"/>
</dbReference>
<evidence type="ECO:0000259" key="1">
    <source>
        <dbReference type="Pfam" id="PF01471"/>
    </source>
</evidence>
<dbReference type="Gene3D" id="3.90.70.10">
    <property type="entry name" value="Cysteine proteinases"/>
    <property type="match status" value="1"/>
</dbReference>
<evidence type="ECO:0000313" key="4">
    <source>
        <dbReference type="EMBL" id="PLR30389.1"/>
    </source>
</evidence>
<dbReference type="EMBL" id="PJZH01000031">
    <property type="protein sequence ID" value="PLR30389.1"/>
    <property type="molecule type" value="Genomic_DNA"/>
</dbReference>
<dbReference type="InterPro" id="IPR002477">
    <property type="entry name" value="Peptidoglycan-bd-like"/>
</dbReference>
<evidence type="ECO:0000259" key="2">
    <source>
        <dbReference type="Pfam" id="PF13401"/>
    </source>
</evidence>
<dbReference type="InterPro" id="IPR036366">
    <property type="entry name" value="PGBDSf"/>
</dbReference>
<dbReference type="GO" id="GO:0016887">
    <property type="term" value="F:ATP hydrolysis activity"/>
    <property type="evidence" value="ECO:0007669"/>
    <property type="project" value="InterPro"/>
</dbReference>
<evidence type="ECO:0000313" key="5">
    <source>
        <dbReference type="Proteomes" id="UP000234503"/>
    </source>
</evidence>
<dbReference type="OrthoDB" id="9780149at2"/>
<evidence type="ECO:0008006" key="6">
    <source>
        <dbReference type="Google" id="ProtNLM"/>
    </source>
</evidence>
<feature type="domain" description="Peptidoglycan binding-like" evidence="1">
    <location>
        <begin position="430"/>
        <end position="484"/>
    </location>
</feature>
<name>A0A2N5DUC4_9GAMM</name>
<dbReference type="AlphaFoldDB" id="A0A2N5DUC4"/>
<dbReference type="InterPro" id="IPR036365">
    <property type="entry name" value="PGBD-like_sf"/>
</dbReference>
<organism evidence="4 5">
    <name type="scientific">Chimaeribacter coloradensis</name>
    <dbReference type="NCBI Taxonomy" id="2060068"/>
    <lineage>
        <taxon>Bacteria</taxon>
        <taxon>Pseudomonadati</taxon>
        <taxon>Pseudomonadota</taxon>
        <taxon>Gammaproteobacteria</taxon>
        <taxon>Enterobacterales</taxon>
        <taxon>Yersiniaceae</taxon>
        <taxon>Chimaeribacter</taxon>
    </lineage>
</organism>
<protein>
    <recommendedName>
        <fullName evidence="6">General secretion pathway protein GspA</fullName>
    </recommendedName>
</protein>
<proteinExistence type="predicted"/>
<dbReference type="InterPro" id="IPR049945">
    <property type="entry name" value="AAA_22"/>
</dbReference>
<dbReference type="Pfam" id="PF01471">
    <property type="entry name" value="PG_binding_1"/>
    <property type="match status" value="1"/>
</dbReference>
<reference evidence="4 5" key="1">
    <citation type="submission" date="2017-12" db="EMBL/GenBank/DDBJ databases">
        <title>Characterization of six clinical isolates of Enterochimera gen. nov., a novel genus of the Yersiniaciae family and the three species Enterochimera arupensis sp. nov., Enterochimera coloradensis sp. nov, and Enterochimera californica sp. nov.</title>
        <authorList>
            <person name="Rossi A."/>
            <person name="Fisher M."/>
        </authorList>
    </citation>
    <scope>NUCLEOTIDE SEQUENCE [LARGE SCALE GENOMIC DNA]</scope>
    <source>
        <strain evidence="5">2016-Iso4</strain>
    </source>
</reference>
<dbReference type="Gene3D" id="3.40.50.300">
    <property type="entry name" value="P-loop containing nucleotide triphosphate hydrolases"/>
    <property type="match status" value="1"/>
</dbReference>
<dbReference type="SUPFAM" id="SSF52540">
    <property type="entry name" value="P-loop containing nucleoside triphosphate hydrolases"/>
    <property type="match status" value="1"/>
</dbReference>
<keyword evidence="5" id="KW-1185">Reference proteome</keyword>
<gene>
    <name evidence="4" type="ORF">CYR32_18770</name>
</gene>
<dbReference type="Pfam" id="PF21327">
    <property type="entry name" value="GspA_C39-like"/>
    <property type="match status" value="1"/>
</dbReference>
<dbReference type="InterPro" id="IPR052026">
    <property type="entry name" value="ExeA_AAA_ATPase_DNA-bind"/>
</dbReference>
<dbReference type="SUPFAM" id="SSF47090">
    <property type="entry name" value="PGBD-like"/>
    <property type="match status" value="1"/>
</dbReference>
<dbReference type="InterPro" id="IPR048809">
    <property type="entry name" value="GspA_C39-like"/>
</dbReference>
<dbReference type="PANTHER" id="PTHR35894">
    <property type="entry name" value="GENERAL SECRETION PATHWAY PROTEIN A-RELATED"/>
    <property type="match status" value="1"/>
</dbReference>
<dbReference type="Gene3D" id="1.10.101.10">
    <property type="entry name" value="PGBD-like superfamily/PGBD"/>
    <property type="match status" value="1"/>
</dbReference>
<feature type="domain" description="General secretion pathway protein A peptidase C39-like" evidence="3">
    <location>
        <begin position="319"/>
        <end position="414"/>
    </location>
</feature>
<sequence length="508" mass="57337">MKLPVDESWFNYEFIFDTYRTAKDYLNNELFLSGIGLIIGEAGCGKTRLAKEILHDNQGEFLLLSARKGNDELLLIDSSRETVNKINLRSSFSLSLWEKFLYETQKINTPVLIVLDNAHFINPQLSALVYLFCEFRKHAAHSLALLIVGGKELLKNKSLNDLHPKALQMPLYDERSCLAVINKTIMEREGEAHAAAFTLPFIKYIQGAAKGNPEKMTHIVNAARQIAWIEQGSAASLRWRHIRLAVRESGKTQRSRKAMLSLLIGYAGFALLLGWHCTGVLSPYLPVPSWLEQEPVAGMIPAPPPVIEEQPATERQAMQQLFRTWGYDVAEDDAWCDQTPRAGLQCETSKADYDALKQQSLPWIAQLHLGDKTRYAVVIRMGKDELDLLLGKQTWTVKKSWFLAAWKGEYTLFWKPAPSGRTSVTAASPDEDILWLNKMLSRALHLPLTQEARWNALLVQKIKRFQQSKGLRPDGTPGKATLIQLWLSVEQSATLVPENESAEKGETQ</sequence>
<feature type="domain" description="ORC1/DEAH AAA+ ATPase" evidence="2">
    <location>
        <begin position="34"/>
        <end position="154"/>
    </location>
</feature>
<accession>A0A2N5DUC4</accession>
<dbReference type="Pfam" id="PF13401">
    <property type="entry name" value="AAA_22"/>
    <property type="match status" value="1"/>
</dbReference>
<comment type="caution">
    <text evidence="4">The sequence shown here is derived from an EMBL/GenBank/DDBJ whole genome shotgun (WGS) entry which is preliminary data.</text>
</comment>
<dbReference type="PANTHER" id="PTHR35894:SF1">
    <property type="entry name" value="PHOSPHORIBULOKINASE _ URIDINE KINASE FAMILY"/>
    <property type="match status" value="1"/>
</dbReference>
<dbReference type="Proteomes" id="UP000234503">
    <property type="component" value="Unassembled WGS sequence"/>
</dbReference>
<evidence type="ECO:0000259" key="3">
    <source>
        <dbReference type="Pfam" id="PF21327"/>
    </source>
</evidence>